<keyword evidence="5 19" id="KW-0121">Carboxypeptidase</keyword>
<dbReference type="InterPro" id="IPR015956">
    <property type="entry name" value="Peniciliin-bd_prot_C_sf"/>
</dbReference>
<feature type="active site" description="Proton acceptor" evidence="13">
    <location>
        <position position="190"/>
    </location>
</feature>
<keyword evidence="8" id="KW-0378">Hydrolase</keyword>
<dbReference type="InterPro" id="IPR037167">
    <property type="entry name" value="Peptidase_S11_C_sf"/>
</dbReference>
<keyword evidence="11" id="KW-0961">Cell wall biogenesis/degradation</keyword>
<evidence type="ECO:0000259" key="18">
    <source>
        <dbReference type="SMART" id="SM00936"/>
    </source>
</evidence>
<dbReference type="Pfam" id="PF00768">
    <property type="entry name" value="Peptidase_S11"/>
    <property type="match status" value="1"/>
</dbReference>
<dbReference type="SUPFAM" id="SSF56601">
    <property type="entry name" value="beta-lactamase/transpeptidase-like"/>
    <property type="match status" value="1"/>
</dbReference>
<gene>
    <name evidence="19" type="ORF">SAMN05216313_1229</name>
</gene>
<evidence type="ECO:0000256" key="11">
    <source>
        <dbReference type="ARBA" id="ARBA00023316"/>
    </source>
</evidence>
<dbReference type="SUPFAM" id="SSF69189">
    <property type="entry name" value="Penicillin-binding protein associated domain"/>
    <property type="match status" value="1"/>
</dbReference>
<dbReference type="InterPro" id="IPR012338">
    <property type="entry name" value="Beta-lactam/transpept-like"/>
</dbReference>
<evidence type="ECO:0000256" key="16">
    <source>
        <dbReference type="SAM" id="MobiDB-lite"/>
    </source>
</evidence>
<evidence type="ECO:0000256" key="14">
    <source>
        <dbReference type="PIRSR" id="PIRSR618044-2"/>
    </source>
</evidence>
<evidence type="ECO:0000256" key="8">
    <source>
        <dbReference type="ARBA" id="ARBA00022801"/>
    </source>
</evidence>
<dbReference type="PRINTS" id="PR00725">
    <property type="entry name" value="DADACBPTASE1"/>
</dbReference>
<dbReference type="InterPro" id="IPR001967">
    <property type="entry name" value="Peptidase_S11_N"/>
</dbReference>
<dbReference type="InterPro" id="IPR018044">
    <property type="entry name" value="Peptidase_S11"/>
</dbReference>
<protein>
    <recommendedName>
        <fullName evidence="4">serine-type D-Ala-D-Ala carboxypeptidase</fullName>
        <ecNumber evidence="4">3.4.16.4</ecNumber>
    </recommendedName>
</protein>
<name>A0A1I0IKR5_9FIRM</name>
<comment type="function">
    <text evidence="1">Removes C-terminal D-alanyl residues from sugar-peptide cell wall precursors.</text>
</comment>
<feature type="binding site" evidence="14">
    <location>
        <position position="360"/>
    </location>
    <ligand>
        <name>substrate</name>
    </ligand>
</feature>
<keyword evidence="7 17" id="KW-0732">Signal</keyword>
<keyword evidence="20" id="KW-1185">Reference proteome</keyword>
<feature type="domain" description="Peptidase S11 D-Ala-D-Ala carboxypeptidase A C-terminal" evidence="18">
    <location>
        <begin position="413"/>
        <end position="500"/>
    </location>
</feature>
<dbReference type="GO" id="GO:0008360">
    <property type="term" value="P:regulation of cell shape"/>
    <property type="evidence" value="ECO:0007669"/>
    <property type="project" value="UniProtKB-KW"/>
</dbReference>
<evidence type="ECO:0000256" key="5">
    <source>
        <dbReference type="ARBA" id="ARBA00022645"/>
    </source>
</evidence>
<dbReference type="Proteomes" id="UP000198508">
    <property type="component" value="Unassembled WGS sequence"/>
</dbReference>
<dbReference type="EMBL" id="FOIM01000022">
    <property type="protein sequence ID" value="SET97376.1"/>
    <property type="molecule type" value="Genomic_DNA"/>
</dbReference>
<evidence type="ECO:0000313" key="19">
    <source>
        <dbReference type="EMBL" id="SET97376.1"/>
    </source>
</evidence>
<evidence type="ECO:0000256" key="12">
    <source>
        <dbReference type="ARBA" id="ARBA00034000"/>
    </source>
</evidence>
<accession>A0A1I0IKR5</accession>
<evidence type="ECO:0000256" key="15">
    <source>
        <dbReference type="RuleBase" id="RU004016"/>
    </source>
</evidence>
<dbReference type="InterPro" id="IPR012907">
    <property type="entry name" value="Peptidase_S11_C"/>
</dbReference>
<dbReference type="EC" id="3.4.16.4" evidence="4"/>
<evidence type="ECO:0000256" key="13">
    <source>
        <dbReference type="PIRSR" id="PIRSR618044-1"/>
    </source>
</evidence>
<dbReference type="GO" id="GO:0071555">
    <property type="term" value="P:cell wall organization"/>
    <property type="evidence" value="ECO:0007669"/>
    <property type="project" value="UniProtKB-KW"/>
</dbReference>
<dbReference type="AlphaFoldDB" id="A0A1I0IKR5"/>
<keyword evidence="6" id="KW-0645">Protease</keyword>
<feature type="chain" id="PRO_5011480756" description="serine-type D-Ala-D-Ala carboxypeptidase" evidence="17">
    <location>
        <begin position="21"/>
        <end position="526"/>
    </location>
</feature>
<dbReference type="GO" id="GO:0006508">
    <property type="term" value="P:proteolysis"/>
    <property type="evidence" value="ECO:0007669"/>
    <property type="project" value="UniProtKB-KW"/>
</dbReference>
<dbReference type="UniPathway" id="UPA00219"/>
<feature type="signal peptide" evidence="17">
    <location>
        <begin position="1"/>
        <end position="20"/>
    </location>
</feature>
<organism evidence="19 20">
    <name type="scientific">Enterocloster lavalensis</name>
    <dbReference type="NCBI Taxonomy" id="460384"/>
    <lineage>
        <taxon>Bacteria</taxon>
        <taxon>Bacillati</taxon>
        <taxon>Bacillota</taxon>
        <taxon>Clostridia</taxon>
        <taxon>Lachnospirales</taxon>
        <taxon>Lachnospiraceae</taxon>
        <taxon>Enterocloster</taxon>
    </lineage>
</organism>
<dbReference type="PANTHER" id="PTHR21581:SF6">
    <property type="entry name" value="TRAFFICKING PROTEIN PARTICLE COMPLEX SUBUNIT 12"/>
    <property type="match status" value="1"/>
</dbReference>
<reference evidence="20" key="1">
    <citation type="submission" date="2016-10" db="EMBL/GenBank/DDBJ databases">
        <authorList>
            <person name="Varghese N."/>
            <person name="Submissions S."/>
        </authorList>
    </citation>
    <scope>NUCLEOTIDE SEQUENCE [LARGE SCALE GENOMIC DNA]</scope>
    <source>
        <strain evidence="20">NLAE-zl-G277</strain>
    </source>
</reference>
<keyword evidence="9" id="KW-0133">Cell shape</keyword>
<dbReference type="Gene3D" id="2.60.410.10">
    <property type="entry name" value="D-Ala-D-Ala carboxypeptidase, C-terminal domain"/>
    <property type="match status" value="1"/>
</dbReference>
<evidence type="ECO:0000256" key="3">
    <source>
        <dbReference type="ARBA" id="ARBA00007164"/>
    </source>
</evidence>
<keyword evidence="10" id="KW-0573">Peptidoglycan synthesis</keyword>
<evidence type="ECO:0000256" key="10">
    <source>
        <dbReference type="ARBA" id="ARBA00022984"/>
    </source>
</evidence>
<comment type="pathway">
    <text evidence="2">Cell wall biogenesis; peptidoglycan biosynthesis.</text>
</comment>
<evidence type="ECO:0000256" key="2">
    <source>
        <dbReference type="ARBA" id="ARBA00004752"/>
    </source>
</evidence>
<dbReference type="STRING" id="460384.SAMN05216313_1229"/>
<feature type="active site" description="Acyl-ester intermediate" evidence="13">
    <location>
        <position position="187"/>
    </location>
</feature>
<dbReference type="GO" id="GO:0009252">
    <property type="term" value="P:peptidoglycan biosynthetic process"/>
    <property type="evidence" value="ECO:0007669"/>
    <property type="project" value="UniProtKB-UniPathway"/>
</dbReference>
<evidence type="ECO:0000256" key="9">
    <source>
        <dbReference type="ARBA" id="ARBA00022960"/>
    </source>
</evidence>
<evidence type="ECO:0000256" key="4">
    <source>
        <dbReference type="ARBA" id="ARBA00012448"/>
    </source>
</evidence>
<dbReference type="Gene3D" id="3.40.710.10">
    <property type="entry name" value="DD-peptidase/beta-lactamase superfamily"/>
    <property type="match status" value="1"/>
</dbReference>
<dbReference type="SMART" id="SM00936">
    <property type="entry name" value="PBP5_C"/>
    <property type="match status" value="1"/>
</dbReference>
<evidence type="ECO:0000256" key="1">
    <source>
        <dbReference type="ARBA" id="ARBA00003217"/>
    </source>
</evidence>
<evidence type="ECO:0000256" key="7">
    <source>
        <dbReference type="ARBA" id="ARBA00022729"/>
    </source>
</evidence>
<comment type="catalytic activity">
    <reaction evidence="12">
        <text>Preferential cleavage: (Ac)2-L-Lys-D-Ala-|-D-Ala. Also transpeptidation of peptidyl-alanyl moieties that are N-acyl substituents of D-alanine.</text>
        <dbReference type="EC" id="3.4.16.4"/>
    </reaction>
</comment>
<dbReference type="Pfam" id="PF07943">
    <property type="entry name" value="PBP5_C"/>
    <property type="match status" value="1"/>
</dbReference>
<proteinExistence type="inferred from homology"/>
<dbReference type="PANTHER" id="PTHR21581">
    <property type="entry name" value="D-ALANYL-D-ALANINE CARBOXYPEPTIDASE"/>
    <property type="match status" value="1"/>
</dbReference>
<evidence type="ECO:0000256" key="6">
    <source>
        <dbReference type="ARBA" id="ARBA00022670"/>
    </source>
</evidence>
<dbReference type="GO" id="GO:0009002">
    <property type="term" value="F:serine-type D-Ala-D-Ala carboxypeptidase activity"/>
    <property type="evidence" value="ECO:0007669"/>
    <property type="project" value="UniProtKB-EC"/>
</dbReference>
<evidence type="ECO:0000256" key="17">
    <source>
        <dbReference type="SAM" id="SignalP"/>
    </source>
</evidence>
<evidence type="ECO:0000313" key="20">
    <source>
        <dbReference type="Proteomes" id="UP000198508"/>
    </source>
</evidence>
<sequence length="526" mass="54782">MKGICTLILAALLVLQPAAANVVWAREVRLEMGDEDGSRMKAVAAAAEAAGAQVQGGPDAAVSAPGQAAAVGTPGPDAGDAIMADTSGQEPGAAAMAGTPGPDAGDAIMADTSGQEPGAAAMTGTPGPDAGDAVMADTSGQEPGDAVMAAAPAAAVEVQAPSALLMEASTGQVIYEKDADQKRSPASITKIMTLILIFDALESGKIKMTDEVVTSAYAKSMGGSQVFLEEGEKQTVETLIKCIIIASGNDASVTMAEYIGGTEQEFVRMMNERAAGLGMTNTHFVDCCGLTDSPDHVTTARDIAIMSRELINRYPQIHNYSTIWMENITHVTKQGTKEFGLSNTNKLLKMATNFTVTGLKTGSTSLAKYCLSATAEKDGVRLIAVVMAAPDFKARFADAQTMLNYGYANCRLYEDKEMLPLPQMAVTGGVADQVPLYYEGSFSYLSLSGEDLDQVEKNLVLEESLPAPVTKGQAAGVITYTLGGKKLGEVRVLAAADVEEAGYMDYLKKLAGAWLGTAGWLPQASD</sequence>
<feature type="active site" evidence="13">
    <location>
        <position position="247"/>
    </location>
</feature>
<feature type="region of interest" description="Disordered" evidence="16">
    <location>
        <begin position="112"/>
        <end position="144"/>
    </location>
</feature>
<comment type="similarity">
    <text evidence="3 15">Belongs to the peptidase S11 family.</text>
</comment>